<name>A0ABS6BJC4_9SPHN</name>
<protein>
    <submittedName>
        <fullName evidence="1">Uncharacterized protein</fullName>
    </submittedName>
</protein>
<dbReference type="RefSeq" id="WP_216323328.1">
    <property type="nucleotide sequence ID" value="NZ_JAHKRT010000004.1"/>
</dbReference>
<sequence length="312" mass="34535">MIGLDQLGSRIAAWGDEELLLWLSQGVAAIPGPADAETETLAFRPLIFSRSEPALQQLHFALDRIDRAAFERVRIALARLLGAWRPSDDPGFTRMLWSLAISLKPAAGVIEAANHLVSRIDSNDTLRDRFADCVETIAAAVLVYPRSDPQDRFMASLRRTGLLSDGIALNHVLHLVRDDAPRWLDWLGMYAAELEPPKVLPKSFARQLVLAVGGDVIFPDIAYMTYDNDLSWVQTWLMPLLNPQHKWNGVEVSLGGKLWTVRSVDSAALSQGDADEQYFTFVGQAGPPPRGAQEQQLRTLVAGFTSGRGRRQ</sequence>
<dbReference type="Proteomes" id="UP000776276">
    <property type="component" value="Unassembled WGS sequence"/>
</dbReference>
<accession>A0ABS6BJC4</accession>
<gene>
    <name evidence="1" type="ORF">KOF26_08755</name>
</gene>
<proteinExistence type="predicted"/>
<evidence type="ECO:0000313" key="2">
    <source>
        <dbReference type="Proteomes" id="UP000776276"/>
    </source>
</evidence>
<keyword evidence="2" id="KW-1185">Reference proteome</keyword>
<comment type="caution">
    <text evidence="1">The sequence shown here is derived from an EMBL/GenBank/DDBJ whole genome shotgun (WGS) entry which is preliminary data.</text>
</comment>
<reference evidence="1 2" key="1">
    <citation type="submission" date="2021-06" db="EMBL/GenBank/DDBJ databases">
        <title>Sphingomonas sp. XMGL2, whole genome shotgun sequencing project.</title>
        <authorList>
            <person name="Zhao G."/>
            <person name="Shen L."/>
        </authorList>
    </citation>
    <scope>NUCLEOTIDE SEQUENCE [LARGE SCALE GENOMIC DNA]</scope>
    <source>
        <strain evidence="1 2">XMGL2</strain>
    </source>
</reference>
<dbReference type="EMBL" id="JAHKRT010000004">
    <property type="protein sequence ID" value="MBU3077952.1"/>
    <property type="molecule type" value="Genomic_DNA"/>
</dbReference>
<organism evidence="1 2">
    <name type="scientific">Sphingomonas quercus</name>
    <dbReference type="NCBI Taxonomy" id="2842451"/>
    <lineage>
        <taxon>Bacteria</taxon>
        <taxon>Pseudomonadati</taxon>
        <taxon>Pseudomonadota</taxon>
        <taxon>Alphaproteobacteria</taxon>
        <taxon>Sphingomonadales</taxon>
        <taxon>Sphingomonadaceae</taxon>
        <taxon>Sphingomonas</taxon>
    </lineage>
</organism>
<evidence type="ECO:0000313" key="1">
    <source>
        <dbReference type="EMBL" id="MBU3077952.1"/>
    </source>
</evidence>